<comment type="caution">
    <text evidence="4">The sequence shown here is derived from an EMBL/GenBank/DDBJ whole genome shotgun (WGS) entry which is preliminary data.</text>
</comment>
<sequence>MQSPNISNSNTGPSRSSVNESQFISQFQLKQQLQSAQQDTEIAKALFRRVLFLLSKEIVDVERVMKLLVKVVERADKARRLLVELVEANPSNTQIIRQLGVLLRDIEHSTDEAELLFVQANNIEDETSKNEFQQIEAMQINEANLPAPSSSPMQGNSQNNTYDSKAIFNILAQSTQFSLTKTLSQNHMLNQDTKQKSFQKHGTNYSLASQSQYYVKTEKERLRQQHYIALQRKRNNEQTKHRRRIQKNRMKHINDIAEGKKKDKEKEREKRKKKIQSVGKDNTAANASQLQTMKTQHNSIKTQGSLKTGQNSMQTAENSLNMFDNEKFRLRFGQSMQRGIGTITQNNSENEEENFKRGFGLITQNNSENEVEQFRRGFGLITRVNSENEQYNQHGFISQVNSETEKQHFRFGFISQFPTLKEESTYHEHENDNASVINDNIDVTPKLETKHNDHTNLPSPQQKINNVTSTKESNTLISSNHVQFSNSLDEDLTESDLIPFFLQIILAIYIIIAGIFIISYIFSNETFRGGERSGKNIMYTMKIGMNMQELCWALVNIQFTESDFPLIQQTTNEDLNSDGELEQIRRGSEIVFRYVNDVEGSWLKRRSELRLYIFEKEDSLLNTLHSVYDQSLQPDEMEFWEDQSKLENIIQR</sequence>
<evidence type="ECO:0000259" key="3">
    <source>
        <dbReference type="Pfam" id="PF25474"/>
    </source>
</evidence>
<keyword evidence="2" id="KW-0472">Membrane</keyword>
<protein>
    <recommendedName>
        <fullName evidence="3">TmcB/TmcC TPR repeats domain-containing protein</fullName>
    </recommendedName>
</protein>
<gene>
    <name evidence="4" type="ORF">EZS28_014471</name>
</gene>
<feature type="compositionally biased region" description="Basic and acidic residues" evidence="1">
    <location>
        <begin position="252"/>
        <end position="268"/>
    </location>
</feature>
<dbReference type="InterPro" id="IPR057352">
    <property type="entry name" value="TPR_TmcB/C"/>
</dbReference>
<feature type="compositionally biased region" description="Polar residues" evidence="1">
    <location>
        <begin position="279"/>
        <end position="310"/>
    </location>
</feature>
<reference evidence="4 5" key="1">
    <citation type="submission" date="2019-03" db="EMBL/GenBank/DDBJ databases">
        <title>Single cell metagenomics reveals metabolic interactions within the superorganism composed of flagellate Streblomastix strix and complex community of Bacteroidetes bacteria on its surface.</title>
        <authorList>
            <person name="Treitli S.C."/>
            <person name="Kolisko M."/>
            <person name="Husnik F."/>
            <person name="Keeling P."/>
            <person name="Hampl V."/>
        </authorList>
    </citation>
    <scope>NUCLEOTIDE SEQUENCE [LARGE SCALE GENOMIC DNA]</scope>
    <source>
        <strain evidence="4">ST1C</strain>
    </source>
</reference>
<dbReference type="AlphaFoldDB" id="A0A5J4W5M0"/>
<proteinExistence type="predicted"/>
<feature type="domain" description="TmcB/TmcC TPR repeats" evidence="3">
    <location>
        <begin position="13"/>
        <end position="129"/>
    </location>
</feature>
<keyword evidence="2" id="KW-0812">Transmembrane</keyword>
<accession>A0A5J4W5M0</accession>
<name>A0A5J4W5M0_9EUKA</name>
<dbReference type="Proteomes" id="UP000324800">
    <property type="component" value="Unassembled WGS sequence"/>
</dbReference>
<evidence type="ECO:0000313" key="4">
    <source>
        <dbReference type="EMBL" id="KAA6390005.1"/>
    </source>
</evidence>
<evidence type="ECO:0000256" key="1">
    <source>
        <dbReference type="SAM" id="MobiDB-lite"/>
    </source>
</evidence>
<evidence type="ECO:0000313" key="5">
    <source>
        <dbReference type="Proteomes" id="UP000324800"/>
    </source>
</evidence>
<keyword evidence="2" id="KW-1133">Transmembrane helix</keyword>
<feature type="transmembrane region" description="Helical" evidence="2">
    <location>
        <begin position="500"/>
        <end position="522"/>
    </location>
</feature>
<feature type="region of interest" description="Disordered" evidence="1">
    <location>
        <begin position="231"/>
        <end position="310"/>
    </location>
</feature>
<dbReference type="EMBL" id="SNRW01003383">
    <property type="protein sequence ID" value="KAA6390005.1"/>
    <property type="molecule type" value="Genomic_DNA"/>
</dbReference>
<dbReference type="Pfam" id="PF25474">
    <property type="entry name" value="TPR_TmcB"/>
    <property type="match status" value="1"/>
</dbReference>
<feature type="compositionally biased region" description="Basic residues" evidence="1">
    <location>
        <begin position="240"/>
        <end position="251"/>
    </location>
</feature>
<evidence type="ECO:0000256" key="2">
    <source>
        <dbReference type="SAM" id="Phobius"/>
    </source>
</evidence>
<organism evidence="4 5">
    <name type="scientific">Streblomastix strix</name>
    <dbReference type="NCBI Taxonomy" id="222440"/>
    <lineage>
        <taxon>Eukaryota</taxon>
        <taxon>Metamonada</taxon>
        <taxon>Preaxostyla</taxon>
        <taxon>Oxymonadida</taxon>
        <taxon>Streblomastigidae</taxon>
        <taxon>Streblomastix</taxon>
    </lineage>
</organism>